<dbReference type="SUPFAM" id="SSF50129">
    <property type="entry name" value="GroES-like"/>
    <property type="match status" value="1"/>
</dbReference>
<organism evidence="2 3">
    <name type="scientific">Heliocybe sulcata</name>
    <dbReference type="NCBI Taxonomy" id="5364"/>
    <lineage>
        <taxon>Eukaryota</taxon>
        <taxon>Fungi</taxon>
        <taxon>Dikarya</taxon>
        <taxon>Basidiomycota</taxon>
        <taxon>Agaricomycotina</taxon>
        <taxon>Agaricomycetes</taxon>
        <taxon>Gloeophyllales</taxon>
        <taxon>Gloeophyllaceae</taxon>
        <taxon>Heliocybe</taxon>
    </lineage>
</organism>
<dbReference type="PANTHER" id="PTHR45348:SF2">
    <property type="entry name" value="ZINC-TYPE ALCOHOL DEHYDROGENASE-LIKE PROTEIN C2E1P3.01"/>
    <property type="match status" value="1"/>
</dbReference>
<dbReference type="EMBL" id="ML213515">
    <property type="protein sequence ID" value="TFK49775.1"/>
    <property type="molecule type" value="Genomic_DNA"/>
</dbReference>
<dbReference type="InterPro" id="IPR013154">
    <property type="entry name" value="ADH-like_N"/>
</dbReference>
<accession>A0A5C3MY55</accession>
<dbReference type="InterPro" id="IPR011032">
    <property type="entry name" value="GroES-like_sf"/>
</dbReference>
<dbReference type="Pfam" id="PF08240">
    <property type="entry name" value="ADH_N"/>
    <property type="match status" value="1"/>
</dbReference>
<dbReference type="InterPro" id="IPR020843">
    <property type="entry name" value="ER"/>
</dbReference>
<dbReference type="InterPro" id="IPR036291">
    <property type="entry name" value="NAD(P)-bd_dom_sf"/>
</dbReference>
<name>A0A5C3MY55_9AGAM</name>
<dbReference type="InterPro" id="IPR047122">
    <property type="entry name" value="Trans-enoyl_RdTase-like"/>
</dbReference>
<keyword evidence="3" id="KW-1185">Reference proteome</keyword>
<dbReference type="PANTHER" id="PTHR45348">
    <property type="entry name" value="HYPOTHETICAL OXIDOREDUCTASE (EUROFUNG)"/>
    <property type="match status" value="1"/>
</dbReference>
<dbReference type="OrthoDB" id="3233595at2759"/>
<dbReference type="Gene3D" id="3.90.180.10">
    <property type="entry name" value="Medium-chain alcohol dehydrogenases, catalytic domain"/>
    <property type="match status" value="1"/>
</dbReference>
<dbReference type="SUPFAM" id="SSF51735">
    <property type="entry name" value="NAD(P)-binding Rossmann-fold domains"/>
    <property type="match status" value="1"/>
</dbReference>
<protein>
    <submittedName>
        <fullName evidence="2">GroES-like protein</fullName>
    </submittedName>
</protein>
<dbReference type="Proteomes" id="UP000305948">
    <property type="component" value="Unassembled WGS sequence"/>
</dbReference>
<dbReference type="InterPro" id="IPR013149">
    <property type="entry name" value="ADH-like_C"/>
</dbReference>
<feature type="domain" description="Enoyl reductase (ER)" evidence="1">
    <location>
        <begin position="14"/>
        <end position="341"/>
    </location>
</feature>
<dbReference type="STRING" id="5364.A0A5C3MY55"/>
<evidence type="ECO:0000313" key="2">
    <source>
        <dbReference type="EMBL" id="TFK49775.1"/>
    </source>
</evidence>
<evidence type="ECO:0000313" key="3">
    <source>
        <dbReference type="Proteomes" id="UP000305948"/>
    </source>
</evidence>
<dbReference type="Pfam" id="PF00107">
    <property type="entry name" value="ADH_zinc_N"/>
    <property type="match status" value="1"/>
</dbReference>
<dbReference type="SMART" id="SM00829">
    <property type="entry name" value="PKS_ER"/>
    <property type="match status" value="1"/>
</dbReference>
<sequence>MSHLALVYESKYPNARQTVKWRPIPEPESNQIQVKVHATAVNPVDYKEFDNGWFVTTVPTILGMDASGEVTKVGSNVTKFSVGDRVLFNGQWNCQGDGSNGNKATFQQIALVDADLTAKMPDTLDYDSAATIPMAMDTAASALYDLGLSLTPPWEGGEGKYSGQTFVVLGGSSSVGAYTIQLAVLSGFRVITTASIVHADYLKSIGASTVIDRKSSTVASDVLAAVGGEPRYVLDAISLADTQQEAMDIVAPGGTVILVLGVQPRAMGMALEKNVRLRGCHGAPHRYPEFFRGFWAAVGGYLERGVIKANKPRVLPGGLHAWEEAFALHREGKLSGEKVVMRPWETKEISPRDEL</sequence>
<dbReference type="GO" id="GO:0016651">
    <property type="term" value="F:oxidoreductase activity, acting on NAD(P)H"/>
    <property type="evidence" value="ECO:0007669"/>
    <property type="project" value="InterPro"/>
</dbReference>
<proteinExistence type="predicted"/>
<dbReference type="Gene3D" id="3.40.50.720">
    <property type="entry name" value="NAD(P)-binding Rossmann-like Domain"/>
    <property type="match status" value="1"/>
</dbReference>
<evidence type="ECO:0000259" key="1">
    <source>
        <dbReference type="SMART" id="SM00829"/>
    </source>
</evidence>
<dbReference type="CDD" id="cd08249">
    <property type="entry name" value="enoyl_reductase_like"/>
    <property type="match status" value="1"/>
</dbReference>
<gene>
    <name evidence="2" type="ORF">OE88DRAFT_1646187</name>
</gene>
<dbReference type="AlphaFoldDB" id="A0A5C3MY55"/>
<reference evidence="2 3" key="1">
    <citation type="journal article" date="2019" name="Nat. Ecol. Evol.">
        <title>Megaphylogeny resolves global patterns of mushroom evolution.</title>
        <authorList>
            <person name="Varga T."/>
            <person name="Krizsan K."/>
            <person name="Foldi C."/>
            <person name="Dima B."/>
            <person name="Sanchez-Garcia M."/>
            <person name="Sanchez-Ramirez S."/>
            <person name="Szollosi G.J."/>
            <person name="Szarkandi J.G."/>
            <person name="Papp V."/>
            <person name="Albert L."/>
            <person name="Andreopoulos W."/>
            <person name="Angelini C."/>
            <person name="Antonin V."/>
            <person name="Barry K.W."/>
            <person name="Bougher N.L."/>
            <person name="Buchanan P."/>
            <person name="Buyck B."/>
            <person name="Bense V."/>
            <person name="Catcheside P."/>
            <person name="Chovatia M."/>
            <person name="Cooper J."/>
            <person name="Damon W."/>
            <person name="Desjardin D."/>
            <person name="Finy P."/>
            <person name="Geml J."/>
            <person name="Haridas S."/>
            <person name="Hughes K."/>
            <person name="Justo A."/>
            <person name="Karasinski D."/>
            <person name="Kautmanova I."/>
            <person name="Kiss B."/>
            <person name="Kocsube S."/>
            <person name="Kotiranta H."/>
            <person name="LaButti K.M."/>
            <person name="Lechner B.E."/>
            <person name="Liimatainen K."/>
            <person name="Lipzen A."/>
            <person name="Lukacs Z."/>
            <person name="Mihaltcheva S."/>
            <person name="Morgado L.N."/>
            <person name="Niskanen T."/>
            <person name="Noordeloos M.E."/>
            <person name="Ohm R.A."/>
            <person name="Ortiz-Santana B."/>
            <person name="Ovrebo C."/>
            <person name="Racz N."/>
            <person name="Riley R."/>
            <person name="Savchenko A."/>
            <person name="Shiryaev A."/>
            <person name="Soop K."/>
            <person name="Spirin V."/>
            <person name="Szebenyi C."/>
            <person name="Tomsovsky M."/>
            <person name="Tulloss R.E."/>
            <person name="Uehling J."/>
            <person name="Grigoriev I.V."/>
            <person name="Vagvolgyi C."/>
            <person name="Papp T."/>
            <person name="Martin F.M."/>
            <person name="Miettinen O."/>
            <person name="Hibbett D.S."/>
            <person name="Nagy L.G."/>
        </authorList>
    </citation>
    <scope>NUCLEOTIDE SEQUENCE [LARGE SCALE GENOMIC DNA]</scope>
    <source>
        <strain evidence="2 3">OMC1185</strain>
    </source>
</reference>